<dbReference type="GO" id="GO:0036064">
    <property type="term" value="C:ciliary basal body"/>
    <property type="evidence" value="ECO:0007669"/>
    <property type="project" value="TreeGrafter"/>
</dbReference>
<evidence type="ECO:0000313" key="3">
    <source>
        <dbReference type="Proteomes" id="UP000005408"/>
    </source>
</evidence>
<evidence type="ECO:0000256" key="1">
    <source>
        <dbReference type="SAM" id="MobiDB-lite"/>
    </source>
</evidence>
<evidence type="ECO:0000313" key="2">
    <source>
        <dbReference type="EnsemblMetazoa" id="G25408.1:cds"/>
    </source>
</evidence>
<dbReference type="PANTHER" id="PTHR28661">
    <property type="entry name" value="SJOEGREN SYNDROME NUCLEAR AUTOANTIGEN 1"/>
    <property type="match status" value="1"/>
</dbReference>
<dbReference type="PANTHER" id="PTHR28661:SF1">
    <property type="entry name" value="MICROTUBULE NUCLEATION FACTOR SSNA1"/>
    <property type="match status" value="1"/>
</dbReference>
<dbReference type="OrthoDB" id="295355at2759"/>
<dbReference type="GO" id="GO:0005813">
    <property type="term" value="C:centrosome"/>
    <property type="evidence" value="ECO:0007669"/>
    <property type="project" value="TreeGrafter"/>
</dbReference>
<feature type="compositionally biased region" description="Polar residues" evidence="1">
    <location>
        <begin position="135"/>
        <end position="148"/>
    </location>
</feature>
<feature type="region of interest" description="Disordered" evidence="1">
    <location>
        <begin position="127"/>
        <end position="179"/>
    </location>
</feature>
<proteinExistence type="predicted"/>
<dbReference type="Proteomes" id="UP000005408">
    <property type="component" value="Unassembled WGS sequence"/>
</dbReference>
<dbReference type="OMA" id="LKCIDDM"/>
<dbReference type="EnsemblMetazoa" id="G25408.2">
    <property type="protein sequence ID" value="G25408.2:cds"/>
    <property type="gene ID" value="G25408"/>
</dbReference>
<feature type="compositionally biased region" description="Basic and acidic residues" evidence="1">
    <location>
        <begin position="149"/>
        <end position="179"/>
    </location>
</feature>
<reference evidence="2" key="1">
    <citation type="submission" date="2022-08" db="UniProtKB">
        <authorList>
            <consortium name="EnsemblMetazoa"/>
        </authorList>
    </citation>
    <scope>IDENTIFICATION</scope>
    <source>
        <strain evidence="2">05x7-T-G4-1.051#20</strain>
    </source>
</reference>
<name>A0A8W8KXQ1_MAGGI</name>
<protein>
    <recommendedName>
        <fullName evidence="4">Sjoegren syndrome nuclear autoantigen 1</fullName>
    </recommendedName>
</protein>
<dbReference type="AlphaFoldDB" id="A0A8W8KXQ1"/>
<accession>A0A8W8KXQ1</accession>
<organism evidence="2 3">
    <name type="scientific">Magallana gigas</name>
    <name type="common">Pacific oyster</name>
    <name type="synonym">Crassostrea gigas</name>
    <dbReference type="NCBI Taxonomy" id="29159"/>
    <lineage>
        <taxon>Eukaryota</taxon>
        <taxon>Metazoa</taxon>
        <taxon>Spiralia</taxon>
        <taxon>Lophotrochozoa</taxon>
        <taxon>Mollusca</taxon>
        <taxon>Bivalvia</taxon>
        <taxon>Autobranchia</taxon>
        <taxon>Pteriomorphia</taxon>
        <taxon>Ostreida</taxon>
        <taxon>Ostreoidea</taxon>
        <taxon>Ostreidae</taxon>
        <taxon>Magallana</taxon>
    </lineage>
</organism>
<sequence>MATSSRRKKSEKAVQPRKEDAFLQRYNVELLKCIDDMKLKRDEVHRDILTLSEEQHKLEYDVTHLTGQLARVNESLCKKMKQQTECDELLREYEEAFNKLLYGQQTLLANVRRAVNTVAPSVILEESEAASLSSRQAPRSSRMSVSTRAETRADGRRDSRRESRTDYSHQESRAESMIQ</sequence>
<dbReference type="InterPro" id="IPR033362">
    <property type="entry name" value="SSNA1_fam"/>
</dbReference>
<dbReference type="EnsemblMetazoa" id="G25408.1">
    <property type="protein sequence ID" value="G25408.1:cds"/>
    <property type="gene ID" value="G25408"/>
</dbReference>
<evidence type="ECO:0008006" key="4">
    <source>
        <dbReference type="Google" id="ProtNLM"/>
    </source>
</evidence>
<keyword evidence="3" id="KW-1185">Reference proteome</keyword>